<dbReference type="Proteomes" id="UP001500908">
    <property type="component" value="Unassembled WGS sequence"/>
</dbReference>
<evidence type="ECO:0000259" key="4">
    <source>
        <dbReference type="PROSITE" id="PS51898"/>
    </source>
</evidence>
<dbReference type="Gene3D" id="1.10.443.10">
    <property type="entry name" value="Intergrase catalytic core"/>
    <property type="match status" value="1"/>
</dbReference>
<dbReference type="RefSeq" id="WP_344975613.1">
    <property type="nucleotide sequence ID" value="NZ_BAABDD010000031.1"/>
</dbReference>
<dbReference type="InterPro" id="IPR011010">
    <property type="entry name" value="DNA_brk_join_enz"/>
</dbReference>
<feature type="domain" description="Core-binding (CB)" evidence="5">
    <location>
        <begin position="14"/>
        <end position="96"/>
    </location>
</feature>
<comment type="caution">
    <text evidence="6">The sequence shown here is derived from an EMBL/GenBank/DDBJ whole genome shotgun (WGS) entry which is preliminary data.</text>
</comment>
<protein>
    <submittedName>
        <fullName evidence="6">Site-specific integrase</fullName>
    </submittedName>
</protein>
<dbReference type="SUPFAM" id="SSF56349">
    <property type="entry name" value="DNA breaking-rejoining enzymes"/>
    <property type="match status" value="1"/>
</dbReference>
<dbReference type="InterPro" id="IPR010998">
    <property type="entry name" value="Integrase_recombinase_N"/>
</dbReference>
<sequence length="232" mass="25530">MGTIHRLETGTAVPTLGQACEAFLAATANPNTARSYATALGALADWLGAHQPLSVLEGERIPDRAAAWFTATWGSAAPATFNARLNALAAAANWWREQGWLTGNPLIRIRRRQRTPDRTRALDRAEIERVLAAEHLGLRERTLWRLLYESATRATEVLSLDADELDLANRRARVRRKGGAADVITWRTATARLLPRLLAGRTSGPVFLTDRRARVELAPVDLDPTTGRARLS</sequence>
<organism evidence="6 7">
    <name type="scientific">Salinactinospora qingdaonensis</name>
    <dbReference type="NCBI Taxonomy" id="702744"/>
    <lineage>
        <taxon>Bacteria</taxon>
        <taxon>Bacillati</taxon>
        <taxon>Actinomycetota</taxon>
        <taxon>Actinomycetes</taxon>
        <taxon>Streptosporangiales</taxon>
        <taxon>Nocardiopsidaceae</taxon>
        <taxon>Salinactinospora</taxon>
    </lineage>
</organism>
<dbReference type="PROSITE" id="PS51898">
    <property type="entry name" value="TYR_RECOMBINASE"/>
    <property type="match status" value="1"/>
</dbReference>
<dbReference type="InterPro" id="IPR044068">
    <property type="entry name" value="CB"/>
</dbReference>
<keyword evidence="1 3" id="KW-0238">DNA-binding</keyword>
<evidence type="ECO:0000313" key="6">
    <source>
        <dbReference type="EMBL" id="GAA3760821.1"/>
    </source>
</evidence>
<feature type="domain" description="Tyr recombinase" evidence="4">
    <location>
        <begin position="117"/>
        <end position="232"/>
    </location>
</feature>
<evidence type="ECO:0000313" key="7">
    <source>
        <dbReference type="Proteomes" id="UP001500908"/>
    </source>
</evidence>
<accession>A0ABP7GD48</accession>
<gene>
    <name evidence="6" type="ORF">GCM10022402_43330</name>
</gene>
<evidence type="ECO:0000259" key="5">
    <source>
        <dbReference type="PROSITE" id="PS51900"/>
    </source>
</evidence>
<evidence type="ECO:0000256" key="2">
    <source>
        <dbReference type="ARBA" id="ARBA00023172"/>
    </source>
</evidence>
<dbReference type="EMBL" id="BAABDD010000031">
    <property type="protein sequence ID" value="GAA3760821.1"/>
    <property type="molecule type" value="Genomic_DNA"/>
</dbReference>
<evidence type="ECO:0000256" key="1">
    <source>
        <dbReference type="ARBA" id="ARBA00023125"/>
    </source>
</evidence>
<dbReference type="Pfam" id="PF00589">
    <property type="entry name" value="Phage_integrase"/>
    <property type="match status" value="1"/>
</dbReference>
<dbReference type="PROSITE" id="PS51257">
    <property type="entry name" value="PROKAR_LIPOPROTEIN"/>
    <property type="match status" value="1"/>
</dbReference>
<name>A0ABP7GD48_9ACTN</name>
<dbReference type="PROSITE" id="PS51900">
    <property type="entry name" value="CB"/>
    <property type="match status" value="1"/>
</dbReference>
<keyword evidence="7" id="KW-1185">Reference proteome</keyword>
<dbReference type="InterPro" id="IPR002104">
    <property type="entry name" value="Integrase_catalytic"/>
</dbReference>
<proteinExistence type="predicted"/>
<evidence type="ECO:0000256" key="3">
    <source>
        <dbReference type="PROSITE-ProRule" id="PRU01248"/>
    </source>
</evidence>
<dbReference type="Gene3D" id="1.10.150.130">
    <property type="match status" value="1"/>
</dbReference>
<dbReference type="InterPro" id="IPR013762">
    <property type="entry name" value="Integrase-like_cat_sf"/>
</dbReference>
<reference evidence="7" key="1">
    <citation type="journal article" date="2019" name="Int. J. Syst. Evol. Microbiol.">
        <title>The Global Catalogue of Microorganisms (GCM) 10K type strain sequencing project: providing services to taxonomists for standard genome sequencing and annotation.</title>
        <authorList>
            <consortium name="The Broad Institute Genomics Platform"/>
            <consortium name="The Broad Institute Genome Sequencing Center for Infectious Disease"/>
            <person name="Wu L."/>
            <person name="Ma J."/>
        </authorList>
    </citation>
    <scope>NUCLEOTIDE SEQUENCE [LARGE SCALE GENOMIC DNA]</scope>
    <source>
        <strain evidence="7">JCM 17137</strain>
    </source>
</reference>
<keyword evidence="2" id="KW-0233">DNA recombination</keyword>